<accession>A0A368NQG0</accession>
<name>A0A368NQG0_9GAMM</name>
<gene>
    <name evidence="1" type="ORF">DU002_01315</name>
</gene>
<evidence type="ECO:0000313" key="2">
    <source>
        <dbReference type="Proteomes" id="UP000252558"/>
    </source>
</evidence>
<protein>
    <submittedName>
        <fullName evidence="1">Uncharacterized protein</fullName>
    </submittedName>
</protein>
<dbReference type="AlphaFoldDB" id="A0A368NQG0"/>
<reference evidence="1 2" key="1">
    <citation type="submission" date="2018-07" db="EMBL/GenBank/DDBJ databases">
        <title>Corallincola holothuriorum sp. nov., a new facultative anaerobe isolated from sea cucumber Apostichopus japonicus.</title>
        <authorList>
            <person name="Xia H."/>
        </authorList>
    </citation>
    <scope>NUCLEOTIDE SEQUENCE [LARGE SCALE GENOMIC DNA]</scope>
    <source>
        <strain evidence="1 2">C4</strain>
    </source>
</reference>
<dbReference type="RefSeq" id="WP_114336546.1">
    <property type="nucleotide sequence ID" value="NZ_QPID01000001.1"/>
</dbReference>
<dbReference type="Proteomes" id="UP000252558">
    <property type="component" value="Unassembled WGS sequence"/>
</dbReference>
<sequence>MELTASFTASPAHTACWEALLQGLENEEVGAIFQDRVLAAFGKAADEALDKLLQFYPPSCFIAEDWGQEGNRFEWTMALPGAYDCLAGELQQWLQLCGAEQIEVIPSPFDDC</sequence>
<dbReference type="EMBL" id="QPID01000001">
    <property type="protein sequence ID" value="RCU52638.1"/>
    <property type="molecule type" value="Genomic_DNA"/>
</dbReference>
<organism evidence="1 2">
    <name type="scientific">Corallincola holothuriorum</name>
    <dbReference type="NCBI Taxonomy" id="2282215"/>
    <lineage>
        <taxon>Bacteria</taxon>
        <taxon>Pseudomonadati</taxon>
        <taxon>Pseudomonadota</taxon>
        <taxon>Gammaproteobacteria</taxon>
        <taxon>Alteromonadales</taxon>
        <taxon>Psychromonadaceae</taxon>
        <taxon>Corallincola</taxon>
    </lineage>
</organism>
<comment type="caution">
    <text evidence="1">The sequence shown here is derived from an EMBL/GenBank/DDBJ whole genome shotgun (WGS) entry which is preliminary data.</text>
</comment>
<proteinExistence type="predicted"/>
<keyword evidence="2" id="KW-1185">Reference proteome</keyword>
<evidence type="ECO:0000313" key="1">
    <source>
        <dbReference type="EMBL" id="RCU52638.1"/>
    </source>
</evidence>